<proteinExistence type="predicted"/>
<sequence>MTWQNVPYAFEKNYWRVDLGNRKITANWKSVLPFLLKHSLLLLQALLPQGITGWVALQGNQRKFCLSHITGSLEY</sequence>
<dbReference type="Proteomes" id="UP000254088">
    <property type="component" value="Unassembled WGS sequence"/>
</dbReference>
<gene>
    <name evidence="1" type="ORF">NCTC10429_02701</name>
</gene>
<evidence type="ECO:0000313" key="1">
    <source>
        <dbReference type="EMBL" id="STL90043.1"/>
    </source>
</evidence>
<evidence type="ECO:0000313" key="2">
    <source>
        <dbReference type="Proteomes" id="UP000254088"/>
    </source>
</evidence>
<reference evidence="1 2" key="1">
    <citation type="submission" date="2018-06" db="EMBL/GenBank/DDBJ databases">
        <authorList>
            <consortium name="Pathogen Informatics"/>
            <person name="Doyle S."/>
        </authorList>
    </citation>
    <scope>NUCLEOTIDE SEQUENCE [LARGE SCALE GENOMIC DNA]</scope>
    <source>
        <strain evidence="1 2">NCTC10429</strain>
    </source>
</reference>
<accession>A0A377CED0</accession>
<dbReference type="AlphaFoldDB" id="A0A377CED0"/>
<dbReference type="EMBL" id="UGEX01000001">
    <property type="protein sequence ID" value="STL90043.1"/>
    <property type="molecule type" value="Genomic_DNA"/>
</dbReference>
<organism evidence="1 2">
    <name type="scientific">Escherichia coli</name>
    <dbReference type="NCBI Taxonomy" id="562"/>
    <lineage>
        <taxon>Bacteria</taxon>
        <taxon>Pseudomonadati</taxon>
        <taxon>Pseudomonadota</taxon>
        <taxon>Gammaproteobacteria</taxon>
        <taxon>Enterobacterales</taxon>
        <taxon>Enterobacteriaceae</taxon>
        <taxon>Escherichia</taxon>
    </lineage>
</organism>
<protein>
    <submittedName>
        <fullName evidence="1">Uncharacterized protein</fullName>
    </submittedName>
</protein>
<name>A0A377CED0_ECOLX</name>